<dbReference type="eggNOG" id="KOG0942">
    <property type="taxonomic scope" value="Eukaryota"/>
</dbReference>
<evidence type="ECO:0000256" key="4">
    <source>
        <dbReference type="ARBA" id="ARBA00022786"/>
    </source>
</evidence>
<sequence length="751" mass="85381">MNGDEGSDIGSAEVLKTFCGTVMSSNVLEDHPVLVRELKKLNLKALGMTYDEYLRSRDHTSEIIPIQLEVQLANFIAITKDRLPSEPSDSKDVWMRSLARGVSITWEAHLEVLEDGRVCGSEADLDNGEEHGLDMSVPLDVKVQSHTQRQIDELTEPEFLLGLLQPEPINGVIKYVGTLLAYLPRCRDKLLLTLSVFVTSATSPYNLLEQAYTWWTHPNATREPTLEMSLYLEVLSRVLQTMVDDEFFDPKNRIFSLAMIQSTADRLKVLACILLSTAYCQDLVARVLQQIQIRDSRRPFLPRDYWITANNFPMPTLTPQIALEAFQEDEEEDEHPIRHSRYQAKWYSSPRVRLLNDFPFFFAFSTRLETLQALITADSEKRGFNDFFNRATRHHVVCRREHEFEDGFGALWQIGGGIKGPLSVDYRDIHGMQEAGIDGGGLTKEFLTAVCKQAFHPSFGLFIETPERSLYPNPASSSRTPEKLQQYEFLGRIIAKCIYAGILVDVTFAPFFLLNWVGKSAYLDDLQAMDKDLYTGLIQLKNYTGDVENDLSLDFTVNEQKGSGRKATVNLLPDGSQVPVTRANRLQYIHLICHYKLNARLSKQSKAFVRGMADVLDLRWLGMFNQTEMQALVGGAPVPIDIDDLRRNTVYGGFDEQDPAVRIFWDVVREFDNEERRKLVKFVTSTPRPPLLGFKELNPKFSLRNAGSDVQRLPTASTCVNLLKLPNYTTHEQMRRKLRLSITAEAGFDLS</sequence>
<dbReference type="CDD" id="cd00078">
    <property type="entry name" value="HECTc"/>
    <property type="match status" value="1"/>
</dbReference>
<reference evidence="7 8" key="1">
    <citation type="journal article" date="2013" name="MBio">
        <title>Genome sequencing of the plant pathogen Taphrina deformans, the causal agent of peach leaf curl.</title>
        <authorList>
            <person name="Cisse O.H."/>
            <person name="Almeida J.M.G.C.F."/>
            <person name="Fonseca A."/>
            <person name="Kumar A.A."/>
            <person name="Salojaervi J."/>
            <person name="Overmyer K."/>
            <person name="Hauser P.M."/>
            <person name="Pagni M."/>
        </authorList>
    </citation>
    <scope>NUCLEOTIDE SEQUENCE [LARGE SCALE GENOMIC DNA]</scope>
    <source>
        <strain evidence="8">PYCC 5710 / ATCC 11124 / CBS 356.35 / IMI 108563 / JCM 9778 / NBRC 8474</strain>
    </source>
</reference>
<dbReference type="PANTHER" id="PTHR45700">
    <property type="entry name" value="UBIQUITIN-PROTEIN LIGASE E3C"/>
    <property type="match status" value="1"/>
</dbReference>
<keyword evidence="3" id="KW-0808">Transferase</keyword>
<dbReference type="PANTHER" id="PTHR45700:SF2">
    <property type="entry name" value="UBIQUITIN-PROTEIN LIGASE E3C"/>
    <property type="match status" value="1"/>
</dbReference>
<evidence type="ECO:0000256" key="5">
    <source>
        <dbReference type="PROSITE-ProRule" id="PRU00104"/>
    </source>
</evidence>
<organism evidence="7 8">
    <name type="scientific">Taphrina deformans (strain PYCC 5710 / ATCC 11124 / CBS 356.35 / IMI 108563 / JCM 9778 / NBRC 8474)</name>
    <name type="common">Peach leaf curl fungus</name>
    <name type="synonym">Lalaria deformans</name>
    <dbReference type="NCBI Taxonomy" id="1097556"/>
    <lineage>
        <taxon>Eukaryota</taxon>
        <taxon>Fungi</taxon>
        <taxon>Dikarya</taxon>
        <taxon>Ascomycota</taxon>
        <taxon>Taphrinomycotina</taxon>
        <taxon>Taphrinomycetes</taxon>
        <taxon>Taphrinales</taxon>
        <taxon>Taphrinaceae</taxon>
        <taxon>Taphrina</taxon>
    </lineage>
</organism>
<dbReference type="Pfam" id="PF00632">
    <property type="entry name" value="HECT"/>
    <property type="match status" value="1"/>
</dbReference>
<keyword evidence="8" id="KW-1185">Reference proteome</keyword>
<dbReference type="PROSITE" id="PS50237">
    <property type="entry name" value="HECT"/>
    <property type="match status" value="1"/>
</dbReference>
<gene>
    <name evidence="7" type="ORF">TAPDE_003518</name>
</gene>
<dbReference type="GO" id="GO:0000209">
    <property type="term" value="P:protein polyubiquitination"/>
    <property type="evidence" value="ECO:0007669"/>
    <property type="project" value="InterPro"/>
</dbReference>
<dbReference type="EC" id="2.3.2.26" evidence="2"/>
<evidence type="ECO:0000313" key="7">
    <source>
        <dbReference type="EMBL" id="CCG83316.1"/>
    </source>
</evidence>
<dbReference type="InterPro" id="IPR044611">
    <property type="entry name" value="E3A/B/C-like"/>
</dbReference>
<name>R4XCI4_TAPDE</name>
<dbReference type="VEuPathDB" id="FungiDB:TAPDE_003518"/>
<protein>
    <recommendedName>
        <fullName evidence="2">HECT-type E3 ubiquitin transferase</fullName>
        <ecNumber evidence="2">2.3.2.26</ecNumber>
    </recommendedName>
</protein>
<dbReference type="FunFam" id="3.30.2160.10:FF:000002">
    <property type="entry name" value="Putative Ubiquitin-protein ligase E3C"/>
    <property type="match status" value="1"/>
</dbReference>
<dbReference type="FunFam" id="3.30.2410.10:FF:000011">
    <property type="entry name" value="Putative Ubiquitin-protein ligase E3C"/>
    <property type="match status" value="1"/>
</dbReference>
<keyword evidence="4 5" id="KW-0833">Ubl conjugation pathway</keyword>
<dbReference type="GO" id="GO:0006511">
    <property type="term" value="P:ubiquitin-dependent protein catabolic process"/>
    <property type="evidence" value="ECO:0007669"/>
    <property type="project" value="TreeGrafter"/>
</dbReference>
<evidence type="ECO:0000259" key="6">
    <source>
        <dbReference type="PROSITE" id="PS50237"/>
    </source>
</evidence>
<feature type="domain" description="HECT" evidence="6">
    <location>
        <begin position="418"/>
        <end position="751"/>
    </location>
</feature>
<dbReference type="STRING" id="1097556.R4XCI4"/>
<accession>R4XCI4</accession>
<proteinExistence type="predicted"/>
<dbReference type="Gene3D" id="3.90.1750.10">
    <property type="entry name" value="Hect, E3 ligase catalytic domains"/>
    <property type="match status" value="1"/>
</dbReference>
<comment type="caution">
    <text evidence="7">The sequence shown here is derived from an EMBL/GenBank/DDBJ whole genome shotgun (WGS) entry which is preliminary data.</text>
</comment>
<feature type="active site" description="Glycyl thioester intermediate" evidence="5">
    <location>
        <position position="719"/>
    </location>
</feature>
<dbReference type="SUPFAM" id="SSF56204">
    <property type="entry name" value="Hect, E3 ligase catalytic domain"/>
    <property type="match status" value="1"/>
</dbReference>
<evidence type="ECO:0000313" key="8">
    <source>
        <dbReference type="Proteomes" id="UP000013776"/>
    </source>
</evidence>
<evidence type="ECO:0000256" key="1">
    <source>
        <dbReference type="ARBA" id="ARBA00000885"/>
    </source>
</evidence>
<dbReference type="GO" id="GO:0061630">
    <property type="term" value="F:ubiquitin protein ligase activity"/>
    <property type="evidence" value="ECO:0007669"/>
    <property type="project" value="UniProtKB-EC"/>
</dbReference>
<dbReference type="AlphaFoldDB" id="R4XCI4"/>
<dbReference type="EMBL" id="CAHR02000137">
    <property type="protein sequence ID" value="CCG83316.1"/>
    <property type="molecule type" value="Genomic_DNA"/>
</dbReference>
<dbReference type="Gene3D" id="3.30.2160.10">
    <property type="entry name" value="Hect, E3 ligase catalytic domain"/>
    <property type="match status" value="1"/>
</dbReference>
<dbReference type="Gene3D" id="3.30.2410.10">
    <property type="entry name" value="Hect, E3 ligase catalytic domain"/>
    <property type="match status" value="1"/>
</dbReference>
<dbReference type="Proteomes" id="UP000013776">
    <property type="component" value="Unassembled WGS sequence"/>
</dbReference>
<dbReference type="OrthoDB" id="8068875at2759"/>
<comment type="catalytic activity">
    <reaction evidence="1">
        <text>S-ubiquitinyl-[E2 ubiquitin-conjugating enzyme]-L-cysteine + [acceptor protein]-L-lysine = [E2 ubiquitin-conjugating enzyme]-L-cysteine + N(6)-ubiquitinyl-[acceptor protein]-L-lysine.</text>
        <dbReference type="EC" id="2.3.2.26"/>
    </reaction>
</comment>
<dbReference type="InterPro" id="IPR035983">
    <property type="entry name" value="Hect_E3_ubiquitin_ligase"/>
</dbReference>
<dbReference type="InterPro" id="IPR000569">
    <property type="entry name" value="HECT_dom"/>
</dbReference>
<evidence type="ECO:0000256" key="3">
    <source>
        <dbReference type="ARBA" id="ARBA00022679"/>
    </source>
</evidence>
<dbReference type="SMART" id="SM00119">
    <property type="entry name" value="HECTc"/>
    <property type="match status" value="1"/>
</dbReference>
<evidence type="ECO:0000256" key="2">
    <source>
        <dbReference type="ARBA" id="ARBA00012485"/>
    </source>
</evidence>